<dbReference type="PRINTS" id="PR00463">
    <property type="entry name" value="EP450I"/>
</dbReference>
<dbReference type="Proteomes" id="UP000054007">
    <property type="component" value="Unassembled WGS sequence"/>
</dbReference>
<dbReference type="GO" id="GO:0005506">
    <property type="term" value="F:iron ion binding"/>
    <property type="evidence" value="ECO:0007669"/>
    <property type="project" value="InterPro"/>
</dbReference>
<feature type="transmembrane region" description="Helical" evidence="11">
    <location>
        <begin position="15"/>
        <end position="36"/>
    </location>
</feature>
<dbReference type="EMBL" id="KN880477">
    <property type="protein sequence ID" value="KIY69829.1"/>
    <property type="molecule type" value="Genomic_DNA"/>
</dbReference>
<dbReference type="CDD" id="cd11065">
    <property type="entry name" value="CYP64-like"/>
    <property type="match status" value="1"/>
</dbReference>
<keyword evidence="4 9" id="KW-0349">Heme</keyword>
<evidence type="ECO:0000256" key="11">
    <source>
        <dbReference type="SAM" id="Phobius"/>
    </source>
</evidence>
<dbReference type="InterPro" id="IPR017972">
    <property type="entry name" value="Cyt_P450_CS"/>
</dbReference>
<evidence type="ECO:0000256" key="2">
    <source>
        <dbReference type="ARBA" id="ARBA00005179"/>
    </source>
</evidence>
<accession>A0A0D7BIC6</accession>
<dbReference type="GO" id="GO:0020037">
    <property type="term" value="F:heme binding"/>
    <property type="evidence" value="ECO:0007669"/>
    <property type="project" value="InterPro"/>
</dbReference>
<keyword evidence="11" id="KW-1133">Transmembrane helix</keyword>
<evidence type="ECO:0000256" key="3">
    <source>
        <dbReference type="ARBA" id="ARBA00010617"/>
    </source>
</evidence>
<reference evidence="12 13" key="1">
    <citation type="journal article" date="2015" name="Fungal Genet. Biol.">
        <title>Evolution of novel wood decay mechanisms in Agaricales revealed by the genome sequences of Fistulina hepatica and Cylindrobasidium torrendii.</title>
        <authorList>
            <person name="Floudas D."/>
            <person name="Held B.W."/>
            <person name="Riley R."/>
            <person name="Nagy L.G."/>
            <person name="Koehler G."/>
            <person name="Ransdell A.S."/>
            <person name="Younus H."/>
            <person name="Chow J."/>
            <person name="Chiniquy J."/>
            <person name="Lipzen A."/>
            <person name="Tritt A."/>
            <person name="Sun H."/>
            <person name="Haridas S."/>
            <person name="LaButti K."/>
            <person name="Ohm R.A."/>
            <person name="Kues U."/>
            <person name="Blanchette R.A."/>
            <person name="Grigoriev I.V."/>
            <person name="Minto R.E."/>
            <person name="Hibbett D.S."/>
        </authorList>
    </citation>
    <scope>NUCLEOTIDE SEQUENCE [LARGE SCALE GENOMIC DNA]</scope>
    <source>
        <strain evidence="12 13">FP15055 ss-10</strain>
    </source>
</reference>
<dbReference type="AlphaFoldDB" id="A0A0D7BIC6"/>
<keyword evidence="5 9" id="KW-0479">Metal-binding</keyword>
<name>A0A0D7BIC6_9AGAR</name>
<sequence>MYSLSTLSLSPTMSLSSSIAYLLLPAITVSVLLHLWSARKTLNKPPGPRGLPLVGNIFDMPKGRPWEGFAEMSKKYGPMISLTIGPTTIIVVNTFGKTKELFDKKGSVYPSRPTMYMCGELMGWKKSAGMLEYGKAFVQTRKMYHQELGSMGSIRTFYPQEEDQAKRFLDLIIEDPDHLVEHCFQHASALILRIAYGYTAKKHGDEITAKTKEAMHTFDLAMQQGFDGFLVNQIPQLARLPNWFPGTDFKRIAREWAPLYIDMIDVPLNYTRQQLKEGTAEHSFAARWLRRDLPPEEDEILRHGAGALAGAGSETTAITVHAFFTLMAIYPDIQKRAQAEVDEIIGRGNLPTFAERERLPFLNTVIKETIRIHPSVRLALPHTTTQDDIHDGYFIPKGSMILSNAWAMAHDPQTYPNPFEFNPDRFMGDTPNRDPFDYIFGIGRRICPGRLLADASLFITCAMSIATFDIAPGKDKNGKPVVVSLEPTPGLLSWLKPFPLEIKPRFVEDKL</sequence>
<dbReference type="InterPro" id="IPR001128">
    <property type="entry name" value="Cyt_P450"/>
</dbReference>
<dbReference type="PANTHER" id="PTHR46300">
    <property type="entry name" value="P450, PUTATIVE (EUROFUNG)-RELATED-RELATED"/>
    <property type="match status" value="1"/>
</dbReference>
<dbReference type="InterPro" id="IPR050364">
    <property type="entry name" value="Cytochrome_P450_fung"/>
</dbReference>
<gene>
    <name evidence="12" type="ORF">CYLTODRAFT_210447</name>
</gene>
<dbReference type="PRINTS" id="PR00385">
    <property type="entry name" value="P450"/>
</dbReference>
<organism evidence="12 13">
    <name type="scientific">Cylindrobasidium torrendii FP15055 ss-10</name>
    <dbReference type="NCBI Taxonomy" id="1314674"/>
    <lineage>
        <taxon>Eukaryota</taxon>
        <taxon>Fungi</taxon>
        <taxon>Dikarya</taxon>
        <taxon>Basidiomycota</taxon>
        <taxon>Agaricomycotina</taxon>
        <taxon>Agaricomycetes</taxon>
        <taxon>Agaricomycetidae</taxon>
        <taxon>Agaricales</taxon>
        <taxon>Marasmiineae</taxon>
        <taxon>Physalacriaceae</taxon>
        <taxon>Cylindrobasidium</taxon>
    </lineage>
</organism>
<comment type="pathway">
    <text evidence="2">Secondary metabolite biosynthesis.</text>
</comment>
<dbReference type="InterPro" id="IPR036396">
    <property type="entry name" value="Cyt_P450_sf"/>
</dbReference>
<dbReference type="InterPro" id="IPR002401">
    <property type="entry name" value="Cyt_P450_E_grp-I"/>
</dbReference>
<dbReference type="GO" id="GO:0004497">
    <property type="term" value="F:monooxygenase activity"/>
    <property type="evidence" value="ECO:0007669"/>
    <property type="project" value="UniProtKB-KW"/>
</dbReference>
<dbReference type="Gene3D" id="1.10.630.10">
    <property type="entry name" value="Cytochrome P450"/>
    <property type="match status" value="1"/>
</dbReference>
<keyword evidence="11" id="KW-0472">Membrane</keyword>
<dbReference type="PANTHER" id="PTHR46300:SF7">
    <property type="entry name" value="P450, PUTATIVE (EUROFUNG)-RELATED"/>
    <property type="match status" value="1"/>
</dbReference>
<dbReference type="GO" id="GO:0016705">
    <property type="term" value="F:oxidoreductase activity, acting on paired donors, with incorporation or reduction of molecular oxygen"/>
    <property type="evidence" value="ECO:0007669"/>
    <property type="project" value="InterPro"/>
</dbReference>
<keyword evidence="6 10" id="KW-0560">Oxidoreductase</keyword>
<evidence type="ECO:0000256" key="7">
    <source>
        <dbReference type="ARBA" id="ARBA00023004"/>
    </source>
</evidence>
<dbReference type="PROSITE" id="PS00086">
    <property type="entry name" value="CYTOCHROME_P450"/>
    <property type="match status" value="1"/>
</dbReference>
<keyword evidence="7 9" id="KW-0408">Iron</keyword>
<keyword evidence="8 10" id="KW-0503">Monooxygenase</keyword>
<evidence type="ECO:0000256" key="6">
    <source>
        <dbReference type="ARBA" id="ARBA00023002"/>
    </source>
</evidence>
<proteinExistence type="inferred from homology"/>
<evidence type="ECO:0000313" key="12">
    <source>
        <dbReference type="EMBL" id="KIY69829.1"/>
    </source>
</evidence>
<keyword evidence="11" id="KW-0812">Transmembrane</keyword>
<evidence type="ECO:0000256" key="4">
    <source>
        <dbReference type="ARBA" id="ARBA00022617"/>
    </source>
</evidence>
<protein>
    <submittedName>
        <fullName evidence="12">Cytochrome P450</fullName>
    </submittedName>
</protein>
<dbReference type="SUPFAM" id="SSF48264">
    <property type="entry name" value="Cytochrome P450"/>
    <property type="match status" value="1"/>
</dbReference>
<feature type="binding site" description="axial binding residue" evidence="9">
    <location>
        <position position="447"/>
    </location>
    <ligand>
        <name>heme</name>
        <dbReference type="ChEBI" id="CHEBI:30413"/>
    </ligand>
    <ligandPart>
        <name>Fe</name>
        <dbReference type="ChEBI" id="CHEBI:18248"/>
    </ligandPart>
</feature>
<dbReference type="Pfam" id="PF00067">
    <property type="entry name" value="p450"/>
    <property type="match status" value="1"/>
</dbReference>
<evidence type="ECO:0000256" key="5">
    <source>
        <dbReference type="ARBA" id="ARBA00022723"/>
    </source>
</evidence>
<evidence type="ECO:0000256" key="1">
    <source>
        <dbReference type="ARBA" id="ARBA00001971"/>
    </source>
</evidence>
<evidence type="ECO:0000256" key="9">
    <source>
        <dbReference type="PIRSR" id="PIRSR602401-1"/>
    </source>
</evidence>
<comment type="similarity">
    <text evidence="3 10">Belongs to the cytochrome P450 family.</text>
</comment>
<evidence type="ECO:0000256" key="10">
    <source>
        <dbReference type="RuleBase" id="RU000461"/>
    </source>
</evidence>
<dbReference type="OrthoDB" id="2789670at2759"/>
<keyword evidence="13" id="KW-1185">Reference proteome</keyword>
<comment type="cofactor">
    <cofactor evidence="1 9">
        <name>heme</name>
        <dbReference type="ChEBI" id="CHEBI:30413"/>
    </cofactor>
</comment>
<evidence type="ECO:0000256" key="8">
    <source>
        <dbReference type="ARBA" id="ARBA00023033"/>
    </source>
</evidence>
<dbReference type="STRING" id="1314674.A0A0D7BIC6"/>
<evidence type="ECO:0000313" key="13">
    <source>
        <dbReference type="Proteomes" id="UP000054007"/>
    </source>
</evidence>